<proteinExistence type="predicted"/>
<dbReference type="HOGENOM" id="CLU_2980004_0_0_1"/>
<feature type="chain" id="PRO_5002206368" evidence="1">
    <location>
        <begin position="25"/>
        <end position="58"/>
    </location>
</feature>
<keyword evidence="3" id="KW-1185">Reference proteome</keyword>
<reference evidence="3" key="2">
    <citation type="submission" date="2015-01" db="EMBL/GenBank/DDBJ databases">
        <title>Evolutionary Origins and Diversification of the Mycorrhizal Mutualists.</title>
        <authorList>
            <consortium name="DOE Joint Genome Institute"/>
            <consortium name="Mycorrhizal Genomics Consortium"/>
            <person name="Kohler A."/>
            <person name="Kuo A."/>
            <person name="Nagy L.G."/>
            <person name="Floudas D."/>
            <person name="Copeland A."/>
            <person name="Barry K.W."/>
            <person name="Cichocki N."/>
            <person name="Veneault-Fourrey C."/>
            <person name="LaButti K."/>
            <person name="Lindquist E.A."/>
            <person name="Lipzen A."/>
            <person name="Lundell T."/>
            <person name="Morin E."/>
            <person name="Murat C."/>
            <person name="Riley R."/>
            <person name="Ohm R."/>
            <person name="Sun H."/>
            <person name="Tunlid A."/>
            <person name="Henrissat B."/>
            <person name="Grigoriev I.V."/>
            <person name="Hibbett D.S."/>
            <person name="Martin F."/>
        </authorList>
    </citation>
    <scope>NUCLEOTIDE SEQUENCE [LARGE SCALE GENOMIC DNA]</scope>
    <source>
        <strain evidence="3">441</strain>
    </source>
</reference>
<protein>
    <submittedName>
        <fullName evidence="2">Uncharacterized protein</fullName>
    </submittedName>
</protein>
<dbReference type="EMBL" id="KN833733">
    <property type="protein sequence ID" value="KIK22895.1"/>
    <property type="molecule type" value="Genomic_DNA"/>
</dbReference>
<dbReference type="Proteomes" id="UP000054018">
    <property type="component" value="Unassembled WGS sequence"/>
</dbReference>
<evidence type="ECO:0000256" key="1">
    <source>
        <dbReference type="SAM" id="SignalP"/>
    </source>
</evidence>
<evidence type="ECO:0000313" key="2">
    <source>
        <dbReference type="EMBL" id="KIK22895.1"/>
    </source>
</evidence>
<name>A0A0C9YDK6_9AGAM</name>
<evidence type="ECO:0000313" key="3">
    <source>
        <dbReference type="Proteomes" id="UP000054018"/>
    </source>
</evidence>
<reference evidence="2 3" key="1">
    <citation type="submission" date="2014-04" db="EMBL/GenBank/DDBJ databases">
        <authorList>
            <consortium name="DOE Joint Genome Institute"/>
            <person name="Kuo A."/>
            <person name="Kohler A."/>
            <person name="Costa M.D."/>
            <person name="Nagy L.G."/>
            <person name="Floudas D."/>
            <person name="Copeland A."/>
            <person name="Barry K.W."/>
            <person name="Cichocki N."/>
            <person name="Veneault-Fourrey C."/>
            <person name="LaButti K."/>
            <person name="Lindquist E.A."/>
            <person name="Lipzen A."/>
            <person name="Lundell T."/>
            <person name="Morin E."/>
            <person name="Murat C."/>
            <person name="Sun H."/>
            <person name="Tunlid A."/>
            <person name="Henrissat B."/>
            <person name="Grigoriev I.V."/>
            <person name="Hibbett D.S."/>
            <person name="Martin F."/>
            <person name="Nordberg H.P."/>
            <person name="Cantor M.N."/>
            <person name="Hua S.X."/>
        </authorList>
    </citation>
    <scope>NUCLEOTIDE SEQUENCE [LARGE SCALE GENOMIC DNA]</scope>
    <source>
        <strain evidence="2 3">441</strain>
    </source>
</reference>
<feature type="signal peptide" evidence="1">
    <location>
        <begin position="1"/>
        <end position="24"/>
    </location>
</feature>
<accession>A0A0C9YDK6</accession>
<organism evidence="2 3">
    <name type="scientific">Pisolithus microcarpus 441</name>
    <dbReference type="NCBI Taxonomy" id="765257"/>
    <lineage>
        <taxon>Eukaryota</taxon>
        <taxon>Fungi</taxon>
        <taxon>Dikarya</taxon>
        <taxon>Basidiomycota</taxon>
        <taxon>Agaricomycotina</taxon>
        <taxon>Agaricomycetes</taxon>
        <taxon>Agaricomycetidae</taxon>
        <taxon>Boletales</taxon>
        <taxon>Sclerodermatineae</taxon>
        <taxon>Pisolithaceae</taxon>
        <taxon>Pisolithus</taxon>
    </lineage>
</organism>
<dbReference type="AlphaFoldDB" id="A0A0C9YDK6"/>
<sequence length="58" mass="6594">MAVLQDVVSILVWYELLMSGLSDGATTSRNWRSLCPCLLHAQYLRQRMGQLTNIPPVF</sequence>
<gene>
    <name evidence="2" type="ORF">PISMIDRAFT_679756</name>
</gene>
<keyword evidence="1" id="KW-0732">Signal</keyword>